<reference evidence="4 5" key="1">
    <citation type="journal article" date="2011" name="J. Bacteriol.">
        <title>Complete genome sequence of the cellulose-degrading bacterium Cellulosilyticum lentocellum.</title>
        <authorList>
            <consortium name="US DOE Joint Genome Institute"/>
            <person name="Miller D.A."/>
            <person name="Suen G."/>
            <person name="Bruce D."/>
            <person name="Copeland A."/>
            <person name="Cheng J.F."/>
            <person name="Detter C."/>
            <person name="Goodwin L.A."/>
            <person name="Han C.S."/>
            <person name="Hauser L.J."/>
            <person name="Land M.L."/>
            <person name="Lapidus A."/>
            <person name="Lucas S."/>
            <person name="Meincke L."/>
            <person name="Pitluck S."/>
            <person name="Tapia R."/>
            <person name="Teshima H."/>
            <person name="Woyke T."/>
            <person name="Fox B.G."/>
            <person name="Angert E.R."/>
            <person name="Currie C.R."/>
        </authorList>
    </citation>
    <scope>NUCLEOTIDE SEQUENCE [LARGE SCALE GENOMIC DNA]</scope>
    <source>
        <strain evidence="5">ATCC 49066 / DSM 5427 / NCIMB 11756 / RHM5</strain>
    </source>
</reference>
<evidence type="ECO:0000256" key="1">
    <source>
        <dbReference type="ARBA" id="ARBA00022679"/>
    </source>
</evidence>
<feature type="domain" description="Glycosyltransferase subfamily 4-like N-terminal" evidence="3">
    <location>
        <begin position="16"/>
        <end position="177"/>
    </location>
</feature>
<dbReference type="InterPro" id="IPR028098">
    <property type="entry name" value="Glyco_trans_4-like_N"/>
</dbReference>
<proteinExistence type="predicted"/>
<dbReference type="eggNOG" id="COG0438">
    <property type="taxonomic scope" value="Bacteria"/>
</dbReference>
<dbReference type="SUPFAM" id="SSF53756">
    <property type="entry name" value="UDP-Glycosyltransferase/glycogen phosphorylase"/>
    <property type="match status" value="1"/>
</dbReference>
<gene>
    <name evidence="4" type="ordered locus">Clole_3789</name>
</gene>
<name>F2JIJ9_CELLD</name>
<keyword evidence="1 4" id="KW-0808">Transferase</keyword>
<dbReference type="Proteomes" id="UP000008467">
    <property type="component" value="Chromosome"/>
</dbReference>
<dbReference type="InterPro" id="IPR001296">
    <property type="entry name" value="Glyco_trans_1"/>
</dbReference>
<dbReference type="CDD" id="cd03809">
    <property type="entry name" value="GT4_MtfB-like"/>
    <property type="match status" value="1"/>
</dbReference>
<accession>F2JIJ9</accession>
<feature type="domain" description="Glycosyl transferase family 1" evidence="2">
    <location>
        <begin position="197"/>
        <end position="356"/>
    </location>
</feature>
<dbReference type="STRING" id="642492.Clole_3789"/>
<dbReference type="FunFam" id="3.40.50.2000:FF:000119">
    <property type="entry name" value="Glycosyl transferase group 1"/>
    <property type="match status" value="1"/>
</dbReference>
<dbReference type="PANTHER" id="PTHR46401">
    <property type="entry name" value="GLYCOSYLTRANSFERASE WBBK-RELATED"/>
    <property type="match status" value="1"/>
</dbReference>
<organism evidence="4 5">
    <name type="scientific">Cellulosilyticum lentocellum (strain ATCC 49066 / DSM 5427 / NCIMB 11756 / RHM5)</name>
    <name type="common">Clostridium lentocellum</name>
    <dbReference type="NCBI Taxonomy" id="642492"/>
    <lineage>
        <taxon>Bacteria</taxon>
        <taxon>Bacillati</taxon>
        <taxon>Bacillota</taxon>
        <taxon>Clostridia</taxon>
        <taxon>Lachnospirales</taxon>
        <taxon>Cellulosilyticaceae</taxon>
        <taxon>Cellulosilyticum</taxon>
    </lineage>
</organism>
<dbReference type="PANTHER" id="PTHR46401:SF2">
    <property type="entry name" value="GLYCOSYLTRANSFERASE WBBK-RELATED"/>
    <property type="match status" value="1"/>
</dbReference>
<keyword evidence="5" id="KW-1185">Reference proteome</keyword>
<dbReference type="KEGG" id="cle:Clole_3789"/>
<dbReference type="Pfam" id="PF13439">
    <property type="entry name" value="Glyco_transf_4"/>
    <property type="match status" value="1"/>
</dbReference>
<evidence type="ECO:0000259" key="3">
    <source>
        <dbReference type="Pfam" id="PF13439"/>
    </source>
</evidence>
<dbReference type="RefSeq" id="WP_013658743.1">
    <property type="nucleotide sequence ID" value="NC_015275.1"/>
</dbReference>
<protein>
    <submittedName>
        <fullName evidence="4">Glycosyl transferase group 1</fullName>
    </submittedName>
</protein>
<dbReference type="Gene3D" id="3.40.50.2000">
    <property type="entry name" value="Glycogen Phosphorylase B"/>
    <property type="match status" value="2"/>
</dbReference>
<dbReference type="GO" id="GO:0016757">
    <property type="term" value="F:glycosyltransferase activity"/>
    <property type="evidence" value="ECO:0007669"/>
    <property type="project" value="InterPro"/>
</dbReference>
<dbReference type="HOGENOM" id="CLU_009583_27_0_9"/>
<evidence type="ECO:0000313" key="4">
    <source>
        <dbReference type="EMBL" id="ADZ85469.1"/>
    </source>
</evidence>
<dbReference type="Pfam" id="PF00534">
    <property type="entry name" value="Glycos_transf_1"/>
    <property type="match status" value="1"/>
</dbReference>
<evidence type="ECO:0000313" key="5">
    <source>
        <dbReference type="Proteomes" id="UP000008467"/>
    </source>
</evidence>
<dbReference type="AlphaFoldDB" id="F2JIJ9"/>
<evidence type="ECO:0000259" key="2">
    <source>
        <dbReference type="Pfam" id="PF00534"/>
    </source>
</evidence>
<sequence length="378" mass="44004">MKIAIELQPCLKNRSGVGVYTYELSKRLQAYEQIELQGDVFNFLERNDLKQDLMGLNFSKETCKLFPYGIYRRIWHYLPIKYNQLFKREVELTHFFNFIVPPRIEGKVMNTIYDLTFEFYPETMDKRNLRRIKRDLAYSLERPDKIITISEATKQDMIQHLRVDPSKIEVIYCGVDFKHFNEVRNNSQSVRGKYQLPDRYILYMGTLEPRKNIETLIEAFKRFKIEGDKSNAQIKLVLAGKKGWLYEGIFKKIQELGLEDDVVDLGYIDEIDKPALYQMAECFVFPSIYEGFGIPVIEAMAAGTPVITTNVSSLPEVVGEAGLLVDPKDTIALAESMHQLTTNKIKKQELIQKGYAQAQKFSWETSTEKLHKVYKELL</sequence>
<dbReference type="EMBL" id="CP002582">
    <property type="protein sequence ID" value="ADZ85469.1"/>
    <property type="molecule type" value="Genomic_DNA"/>
</dbReference>
<dbReference type="GO" id="GO:0009103">
    <property type="term" value="P:lipopolysaccharide biosynthetic process"/>
    <property type="evidence" value="ECO:0007669"/>
    <property type="project" value="TreeGrafter"/>
</dbReference>